<dbReference type="FunFam" id="1.10.40.30:FF:000001">
    <property type="entry name" value="Argininosuccinate lyase"/>
    <property type="match status" value="1"/>
</dbReference>
<dbReference type="InterPro" id="IPR009049">
    <property type="entry name" value="Argininosuccinate_lyase"/>
</dbReference>
<organism evidence="2">
    <name type="scientific">freshwater metagenome</name>
    <dbReference type="NCBI Taxonomy" id="449393"/>
    <lineage>
        <taxon>unclassified sequences</taxon>
        <taxon>metagenomes</taxon>
        <taxon>ecological metagenomes</taxon>
    </lineage>
</organism>
<name>A0A6J5ZXQ4_9ZZZZ</name>
<dbReference type="SUPFAM" id="SSF48557">
    <property type="entry name" value="L-aspartase-like"/>
    <property type="match status" value="1"/>
</dbReference>
<dbReference type="InterPro" id="IPR029419">
    <property type="entry name" value="Arg_succ_lyase_C"/>
</dbReference>
<sequence>MPQKKNPDAAELLRAKAPRVVGDLTSFLGVMHALPLAYNKDMQEDKNYLFDGVDTLALALAAATGMVEGAIFNREQMSDAASDGMIAATDLADLLVRRGLPFRQSHALVGRIVRETLAAGRQLDSLTIDELKAYSDELDSEAVALLAQDGWLESKASEGGTALARVKEQMAAARQLLG</sequence>
<protein>
    <submittedName>
        <fullName evidence="2">Unannotated protein</fullName>
    </submittedName>
</protein>
<feature type="domain" description="Argininosuccinate lyase C-terminal" evidence="1">
    <location>
        <begin position="86"/>
        <end position="146"/>
    </location>
</feature>
<dbReference type="EMBL" id="CAESAO010000122">
    <property type="protein sequence ID" value="CAB4346046.1"/>
    <property type="molecule type" value="Genomic_DNA"/>
</dbReference>
<reference evidence="2" key="1">
    <citation type="submission" date="2020-05" db="EMBL/GenBank/DDBJ databases">
        <authorList>
            <person name="Chiriac C."/>
            <person name="Salcher M."/>
            <person name="Ghai R."/>
            <person name="Kavagutti S V."/>
        </authorList>
    </citation>
    <scope>NUCLEOTIDE SEQUENCE</scope>
</reference>
<gene>
    <name evidence="2" type="ORF">UFOPK3522_01242</name>
</gene>
<dbReference type="GO" id="GO:0005829">
    <property type="term" value="C:cytosol"/>
    <property type="evidence" value="ECO:0007669"/>
    <property type="project" value="TreeGrafter"/>
</dbReference>
<dbReference type="Gene3D" id="1.10.40.30">
    <property type="entry name" value="Fumarase/aspartase (C-terminal domain)"/>
    <property type="match status" value="1"/>
</dbReference>
<evidence type="ECO:0000313" key="2">
    <source>
        <dbReference type="EMBL" id="CAB4346046.1"/>
    </source>
</evidence>
<dbReference type="GO" id="GO:0042450">
    <property type="term" value="P:L-arginine biosynthetic process via ornithine"/>
    <property type="evidence" value="ECO:0007669"/>
    <property type="project" value="InterPro"/>
</dbReference>
<dbReference type="InterPro" id="IPR008948">
    <property type="entry name" value="L-Aspartase-like"/>
</dbReference>
<dbReference type="PANTHER" id="PTHR43814">
    <property type="entry name" value="ARGININOSUCCINATE LYASE"/>
    <property type="match status" value="1"/>
</dbReference>
<dbReference type="AlphaFoldDB" id="A0A6J5ZXQ4"/>
<dbReference type="Pfam" id="PF14698">
    <property type="entry name" value="ASL_C2"/>
    <property type="match status" value="1"/>
</dbReference>
<dbReference type="PANTHER" id="PTHR43814:SF1">
    <property type="entry name" value="ARGININOSUCCINATE LYASE"/>
    <property type="match status" value="1"/>
</dbReference>
<evidence type="ECO:0000259" key="1">
    <source>
        <dbReference type="Pfam" id="PF14698"/>
    </source>
</evidence>
<dbReference type="GO" id="GO:0004056">
    <property type="term" value="F:argininosuccinate lyase activity"/>
    <property type="evidence" value="ECO:0007669"/>
    <property type="project" value="InterPro"/>
</dbReference>
<accession>A0A6J5ZXQ4</accession>
<dbReference type="Gene3D" id="1.20.200.10">
    <property type="entry name" value="Fumarase/aspartase (Central domain)"/>
    <property type="match status" value="1"/>
</dbReference>
<proteinExistence type="predicted"/>